<evidence type="ECO:0000256" key="3">
    <source>
        <dbReference type="ARBA" id="ARBA00022833"/>
    </source>
</evidence>
<evidence type="ECO:0000313" key="6">
    <source>
        <dbReference type="EMBL" id="RPA73985.1"/>
    </source>
</evidence>
<dbReference type="InterPro" id="IPR002893">
    <property type="entry name" value="Znf_MYND"/>
</dbReference>
<dbReference type="STRING" id="1160509.A0A3N4HJA0"/>
<evidence type="ECO:0000313" key="7">
    <source>
        <dbReference type="Proteomes" id="UP000275078"/>
    </source>
</evidence>
<evidence type="ECO:0000256" key="4">
    <source>
        <dbReference type="PROSITE-ProRule" id="PRU00134"/>
    </source>
</evidence>
<dbReference type="Gene3D" id="6.10.140.2220">
    <property type="match status" value="1"/>
</dbReference>
<dbReference type="GO" id="GO:0008270">
    <property type="term" value="F:zinc ion binding"/>
    <property type="evidence" value="ECO:0007669"/>
    <property type="project" value="UniProtKB-KW"/>
</dbReference>
<accession>A0A3N4HJA0</accession>
<keyword evidence="2 4" id="KW-0863">Zinc-finger</keyword>
<evidence type="ECO:0000256" key="1">
    <source>
        <dbReference type="ARBA" id="ARBA00022723"/>
    </source>
</evidence>
<keyword evidence="3" id="KW-0862">Zinc</keyword>
<dbReference type="Proteomes" id="UP000275078">
    <property type="component" value="Unassembled WGS sequence"/>
</dbReference>
<sequence length="389" mass="42894">MPPTEEPSSAPIPAGLSTTTKPIHFLGLIISPHSLITSKIRIPTTVSSTLIENAPLEKLMANADLQTYLGRIFGHFETTHQPALLQQAKDAGLTTCINCHGEGLGVKAALVPVLQANRFLVRVAVVCSKGDVKPPEEQIQCRLKAYKFLEDALFADIQDGTEGVSISVRMTQDNCIPGVMPKEEEGSMPYFILKAGPVAMIYQADVRDFAIRAHYESDIRKTLQGSAFAPDGPYFQGLRRQHPPGSWELKCGACGEKPTVAFTFAIEAVMERGLVLARGMEICEREGTGSACEAKAQEWMRGKLAGDVEWANTTEPLYTGGWGRNPKTEKCDRCGLKQEKLKMCSGCKVVCYCSRECQRLHWKEHHKTRCESIGNTRIQSPVLDAHWAY</sequence>
<proteinExistence type="predicted"/>
<dbReference type="PROSITE" id="PS01360">
    <property type="entry name" value="ZF_MYND_1"/>
    <property type="match status" value="1"/>
</dbReference>
<keyword evidence="7" id="KW-1185">Reference proteome</keyword>
<reference evidence="6 7" key="1">
    <citation type="journal article" date="2018" name="Nat. Ecol. Evol.">
        <title>Pezizomycetes genomes reveal the molecular basis of ectomycorrhizal truffle lifestyle.</title>
        <authorList>
            <person name="Murat C."/>
            <person name="Payen T."/>
            <person name="Noel B."/>
            <person name="Kuo A."/>
            <person name="Morin E."/>
            <person name="Chen J."/>
            <person name="Kohler A."/>
            <person name="Krizsan K."/>
            <person name="Balestrini R."/>
            <person name="Da Silva C."/>
            <person name="Montanini B."/>
            <person name="Hainaut M."/>
            <person name="Levati E."/>
            <person name="Barry K.W."/>
            <person name="Belfiori B."/>
            <person name="Cichocki N."/>
            <person name="Clum A."/>
            <person name="Dockter R.B."/>
            <person name="Fauchery L."/>
            <person name="Guy J."/>
            <person name="Iotti M."/>
            <person name="Le Tacon F."/>
            <person name="Lindquist E.A."/>
            <person name="Lipzen A."/>
            <person name="Malagnac F."/>
            <person name="Mello A."/>
            <person name="Molinier V."/>
            <person name="Miyauchi S."/>
            <person name="Poulain J."/>
            <person name="Riccioni C."/>
            <person name="Rubini A."/>
            <person name="Sitrit Y."/>
            <person name="Splivallo R."/>
            <person name="Traeger S."/>
            <person name="Wang M."/>
            <person name="Zifcakova L."/>
            <person name="Wipf D."/>
            <person name="Zambonelli A."/>
            <person name="Paolocci F."/>
            <person name="Nowrousian M."/>
            <person name="Ottonello S."/>
            <person name="Baldrian P."/>
            <person name="Spatafora J.W."/>
            <person name="Henrissat B."/>
            <person name="Nagy L.G."/>
            <person name="Aury J.M."/>
            <person name="Wincker P."/>
            <person name="Grigoriev I.V."/>
            <person name="Bonfante P."/>
            <person name="Martin F.M."/>
        </authorList>
    </citation>
    <scope>NUCLEOTIDE SEQUENCE [LARGE SCALE GENOMIC DNA]</scope>
    <source>
        <strain evidence="6 7">RN42</strain>
    </source>
</reference>
<keyword evidence="1" id="KW-0479">Metal-binding</keyword>
<dbReference type="SUPFAM" id="SSF144232">
    <property type="entry name" value="HIT/MYND zinc finger-like"/>
    <property type="match status" value="1"/>
</dbReference>
<gene>
    <name evidence="6" type="ORF">BJ508DRAFT_43886</name>
</gene>
<evidence type="ECO:0000259" key="5">
    <source>
        <dbReference type="PROSITE" id="PS50865"/>
    </source>
</evidence>
<dbReference type="OrthoDB" id="432970at2759"/>
<evidence type="ECO:0000256" key="2">
    <source>
        <dbReference type="ARBA" id="ARBA00022771"/>
    </source>
</evidence>
<feature type="domain" description="MYND-type" evidence="5">
    <location>
        <begin position="331"/>
        <end position="370"/>
    </location>
</feature>
<protein>
    <recommendedName>
        <fullName evidence="5">MYND-type domain-containing protein</fullName>
    </recommendedName>
</protein>
<name>A0A3N4HJA0_ASCIM</name>
<dbReference type="Pfam" id="PF01753">
    <property type="entry name" value="zf-MYND"/>
    <property type="match status" value="1"/>
</dbReference>
<dbReference type="PROSITE" id="PS50865">
    <property type="entry name" value="ZF_MYND_2"/>
    <property type="match status" value="1"/>
</dbReference>
<dbReference type="AlphaFoldDB" id="A0A3N4HJA0"/>
<dbReference type="EMBL" id="ML119804">
    <property type="protein sequence ID" value="RPA73985.1"/>
    <property type="molecule type" value="Genomic_DNA"/>
</dbReference>
<organism evidence="6 7">
    <name type="scientific">Ascobolus immersus RN42</name>
    <dbReference type="NCBI Taxonomy" id="1160509"/>
    <lineage>
        <taxon>Eukaryota</taxon>
        <taxon>Fungi</taxon>
        <taxon>Dikarya</taxon>
        <taxon>Ascomycota</taxon>
        <taxon>Pezizomycotina</taxon>
        <taxon>Pezizomycetes</taxon>
        <taxon>Pezizales</taxon>
        <taxon>Ascobolaceae</taxon>
        <taxon>Ascobolus</taxon>
    </lineage>
</organism>